<dbReference type="InterPro" id="IPR030999">
    <property type="entry name" value="Thiosulf_SoxX"/>
</dbReference>
<keyword evidence="1 4" id="KW-0349">Heme</keyword>
<sequence length="142" mass="15272">MLALTLLAAPVAGQVASFTVTGDAIEAPLDGLQGDPVRGEAVVRNRETANCLICHAIPDTAERFMGEIGPPLAGVGSRLSPGQIRLRVVDPTLWNPQAIMPAYHRTEGLVRVDPRYRDHPVLSAQEVEDVVAYLSALEAPRR</sequence>
<evidence type="ECO:0000313" key="7">
    <source>
        <dbReference type="Proteomes" id="UP001526430"/>
    </source>
</evidence>
<dbReference type="InterPro" id="IPR009056">
    <property type="entry name" value="Cyt_c-like_dom"/>
</dbReference>
<gene>
    <name evidence="6" type="primary">soxX</name>
    <name evidence="6" type="ORF">OF850_13225</name>
</gene>
<dbReference type="RefSeq" id="WP_301590665.1">
    <property type="nucleotide sequence ID" value="NZ_JAPFQI010000009.1"/>
</dbReference>
<feature type="domain" description="Cytochrome c" evidence="5">
    <location>
        <begin position="34"/>
        <end position="138"/>
    </location>
</feature>
<evidence type="ECO:0000313" key="6">
    <source>
        <dbReference type="EMBL" id="MCW8086593.1"/>
    </source>
</evidence>
<dbReference type="Gene3D" id="1.10.760.10">
    <property type="entry name" value="Cytochrome c-like domain"/>
    <property type="match status" value="1"/>
</dbReference>
<dbReference type="NCBIfam" id="TIGR04485">
    <property type="entry name" value="thiosulf_SoxX"/>
    <property type="match status" value="1"/>
</dbReference>
<dbReference type="EMBL" id="JAPFQI010000009">
    <property type="protein sequence ID" value="MCW8086593.1"/>
    <property type="molecule type" value="Genomic_DNA"/>
</dbReference>
<dbReference type="Proteomes" id="UP001526430">
    <property type="component" value="Unassembled WGS sequence"/>
</dbReference>
<keyword evidence="3 4" id="KW-0408">Iron</keyword>
<keyword evidence="2 4" id="KW-0479">Metal-binding</keyword>
<reference evidence="6 7" key="1">
    <citation type="submission" date="2022-10" db="EMBL/GenBank/DDBJ databases">
        <title>Roseococcus glaciei nov., sp. nov., isolated from glacier.</title>
        <authorList>
            <person name="Liu Q."/>
            <person name="Xin Y.-H."/>
        </authorList>
    </citation>
    <scope>NUCLEOTIDE SEQUENCE [LARGE SCALE GENOMIC DNA]</scope>
    <source>
        <strain evidence="6 7">MDT2-1-1</strain>
    </source>
</reference>
<evidence type="ECO:0000256" key="1">
    <source>
        <dbReference type="ARBA" id="ARBA00022617"/>
    </source>
</evidence>
<dbReference type="PROSITE" id="PS51007">
    <property type="entry name" value="CYTC"/>
    <property type="match status" value="1"/>
</dbReference>
<name>A0ABT3NWT5_9PROT</name>
<organism evidence="6 7">
    <name type="scientific">Sabulicella glaciei</name>
    <dbReference type="NCBI Taxonomy" id="2984948"/>
    <lineage>
        <taxon>Bacteria</taxon>
        <taxon>Pseudomonadati</taxon>
        <taxon>Pseudomonadota</taxon>
        <taxon>Alphaproteobacteria</taxon>
        <taxon>Acetobacterales</taxon>
        <taxon>Acetobacteraceae</taxon>
        <taxon>Sabulicella</taxon>
    </lineage>
</organism>
<keyword evidence="7" id="KW-1185">Reference proteome</keyword>
<evidence type="ECO:0000256" key="3">
    <source>
        <dbReference type="ARBA" id="ARBA00023004"/>
    </source>
</evidence>
<evidence type="ECO:0000256" key="2">
    <source>
        <dbReference type="ARBA" id="ARBA00022723"/>
    </source>
</evidence>
<evidence type="ECO:0000259" key="5">
    <source>
        <dbReference type="PROSITE" id="PS51007"/>
    </source>
</evidence>
<dbReference type="InterPro" id="IPR036909">
    <property type="entry name" value="Cyt_c-like_dom_sf"/>
</dbReference>
<evidence type="ECO:0000256" key="4">
    <source>
        <dbReference type="PROSITE-ProRule" id="PRU00433"/>
    </source>
</evidence>
<dbReference type="SUPFAM" id="SSF46626">
    <property type="entry name" value="Cytochrome c"/>
    <property type="match status" value="1"/>
</dbReference>
<proteinExistence type="predicted"/>
<comment type="caution">
    <text evidence="6">The sequence shown here is derived from an EMBL/GenBank/DDBJ whole genome shotgun (WGS) entry which is preliminary data.</text>
</comment>
<protein>
    <submittedName>
        <fullName evidence="6">Sulfur oxidation c-type cytochrome SoxX</fullName>
    </submittedName>
</protein>
<accession>A0ABT3NWT5</accession>